<feature type="compositionally biased region" description="Low complexity" evidence="1">
    <location>
        <begin position="118"/>
        <end position="127"/>
    </location>
</feature>
<feature type="compositionally biased region" description="Polar residues" evidence="1">
    <location>
        <begin position="371"/>
        <end position="382"/>
    </location>
</feature>
<protein>
    <submittedName>
        <fullName evidence="2">Uncharacterized protein</fullName>
    </submittedName>
</protein>
<dbReference type="OrthoDB" id="2502818at2759"/>
<name>F4RPH6_MELLP</name>
<feature type="compositionally biased region" description="Polar residues" evidence="1">
    <location>
        <begin position="268"/>
        <end position="290"/>
    </location>
</feature>
<dbReference type="RefSeq" id="XP_007411019.1">
    <property type="nucleotide sequence ID" value="XM_007410957.1"/>
</dbReference>
<feature type="compositionally biased region" description="Basic residues" evidence="1">
    <location>
        <begin position="1"/>
        <end position="12"/>
    </location>
</feature>
<feature type="compositionally biased region" description="Basic and acidic residues" evidence="1">
    <location>
        <begin position="316"/>
        <end position="330"/>
    </location>
</feature>
<reference evidence="3" key="1">
    <citation type="journal article" date="2011" name="Proc. Natl. Acad. Sci. U.S.A.">
        <title>Obligate biotrophy features unraveled by the genomic analysis of rust fungi.</title>
        <authorList>
            <person name="Duplessis S."/>
            <person name="Cuomo C.A."/>
            <person name="Lin Y.-C."/>
            <person name="Aerts A."/>
            <person name="Tisserant E."/>
            <person name="Veneault-Fourrey C."/>
            <person name="Joly D.L."/>
            <person name="Hacquard S."/>
            <person name="Amselem J."/>
            <person name="Cantarel B.L."/>
            <person name="Chiu R."/>
            <person name="Coutinho P.M."/>
            <person name="Feau N."/>
            <person name="Field M."/>
            <person name="Frey P."/>
            <person name="Gelhaye E."/>
            <person name="Goldberg J."/>
            <person name="Grabherr M.G."/>
            <person name="Kodira C.D."/>
            <person name="Kohler A."/>
            <person name="Kuees U."/>
            <person name="Lindquist E.A."/>
            <person name="Lucas S.M."/>
            <person name="Mago R."/>
            <person name="Mauceli E."/>
            <person name="Morin E."/>
            <person name="Murat C."/>
            <person name="Pangilinan J.L."/>
            <person name="Park R."/>
            <person name="Pearson M."/>
            <person name="Quesneville H."/>
            <person name="Rouhier N."/>
            <person name="Sakthikumar S."/>
            <person name="Salamov A.A."/>
            <person name="Schmutz J."/>
            <person name="Selles B."/>
            <person name="Shapiro H."/>
            <person name="Tanguay P."/>
            <person name="Tuskan G.A."/>
            <person name="Henrissat B."/>
            <person name="Van de Peer Y."/>
            <person name="Rouze P."/>
            <person name="Ellis J.G."/>
            <person name="Dodds P.N."/>
            <person name="Schein J.E."/>
            <person name="Zhong S."/>
            <person name="Hamelin R.C."/>
            <person name="Grigoriev I.V."/>
            <person name="Szabo L.J."/>
            <person name="Martin F."/>
        </authorList>
    </citation>
    <scope>NUCLEOTIDE SEQUENCE [LARGE SCALE GENOMIC DNA]</scope>
    <source>
        <strain evidence="3">98AG31 / pathotype 3-4-7</strain>
    </source>
</reference>
<dbReference type="Proteomes" id="UP000001072">
    <property type="component" value="Unassembled WGS sequence"/>
</dbReference>
<proteinExistence type="predicted"/>
<feature type="region of interest" description="Disordered" evidence="1">
    <location>
        <begin position="1"/>
        <end position="425"/>
    </location>
</feature>
<feature type="compositionally biased region" description="Low complexity" evidence="1">
    <location>
        <begin position="343"/>
        <end position="357"/>
    </location>
</feature>
<dbReference type="STRING" id="747676.F4RPH6"/>
<dbReference type="EMBL" id="GL883112">
    <property type="protein sequence ID" value="EGG05530.1"/>
    <property type="molecule type" value="Genomic_DNA"/>
</dbReference>
<dbReference type="KEGG" id="mlr:MELLADRAFT_78029"/>
<evidence type="ECO:0000256" key="1">
    <source>
        <dbReference type="SAM" id="MobiDB-lite"/>
    </source>
</evidence>
<evidence type="ECO:0000313" key="2">
    <source>
        <dbReference type="EMBL" id="EGG05530.1"/>
    </source>
</evidence>
<feature type="compositionally biased region" description="Polar residues" evidence="1">
    <location>
        <begin position="135"/>
        <end position="145"/>
    </location>
</feature>
<feature type="compositionally biased region" description="Polar residues" evidence="1">
    <location>
        <begin position="416"/>
        <end position="425"/>
    </location>
</feature>
<feature type="compositionally biased region" description="Basic and acidic residues" evidence="1">
    <location>
        <begin position="383"/>
        <end position="415"/>
    </location>
</feature>
<feature type="compositionally biased region" description="Low complexity" evidence="1">
    <location>
        <begin position="211"/>
        <end position="223"/>
    </location>
</feature>
<feature type="compositionally biased region" description="Polar residues" evidence="1">
    <location>
        <begin position="303"/>
        <end position="312"/>
    </location>
</feature>
<feature type="compositionally biased region" description="Basic and acidic residues" evidence="1">
    <location>
        <begin position="146"/>
        <end position="163"/>
    </location>
</feature>
<keyword evidence="3" id="KW-1185">Reference proteome</keyword>
<dbReference type="InParanoid" id="F4RPH6"/>
<feature type="compositionally biased region" description="Basic and acidic residues" evidence="1">
    <location>
        <begin position="358"/>
        <end position="370"/>
    </location>
</feature>
<gene>
    <name evidence="2" type="ORF">MELLADRAFT_78029</name>
</gene>
<organism evidence="3">
    <name type="scientific">Melampsora larici-populina (strain 98AG31 / pathotype 3-4-7)</name>
    <name type="common">Poplar leaf rust fungus</name>
    <dbReference type="NCBI Taxonomy" id="747676"/>
    <lineage>
        <taxon>Eukaryota</taxon>
        <taxon>Fungi</taxon>
        <taxon>Dikarya</taxon>
        <taxon>Basidiomycota</taxon>
        <taxon>Pucciniomycotina</taxon>
        <taxon>Pucciniomycetes</taxon>
        <taxon>Pucciniales</taxon>
        <taxon>Melampsoraceae</taxon>
        <taxon>Melampsora</taxon>
    </lineage>
</organism>
<dbReference type="AlphaFoldDB" id="F4RPH6"/>
<dbReference type="HOGENOM" id="CLU_464665_0_0_1"/>
<feature type="compositionally biased region" description="Polar residues" evidence="1">
    <location>
        <begin position="50"/>
        <end position="59"/>
    </location>
</feature>
<accession>F4RPH6</accession>
<dbReference type="VEuPathDB" id="FungiDB:MELLADRAFT_78029"/>
<sequence length="587" mass="65028">MPSKKKHSKRNLQKSSQSTSSPPLPSDHNFPSLPSSTATPEPADDRDSDSINTSLTSSPIIPHSAPTALPNHNMDQSFAEKAKQPPIDQIVRKDGVLDPPLNYTPTLHDPKENHHPQSPKTKPKTPSDGVRVLKLNSTYENANQEQVHEANEENATDTKDSDQKPPQSHTQKSKKKKKAHVDTDHKVASSTQDDSNTRQKKASRESKPEQESSSNQEGSISSEPNHGADSSSIRDAERSPSGGVVQDDDTKGSHPTPPQSRQKKTSSVHDPQQHPQSDSKALENPQTAENLSAEETKSRPPDSHQSAHSSTKQHSKHEDLSTTSESHVEHGLTGSSTGDTPKLSPSSISEAPSSIPELSDREPDNRDPHKGTTQKSSTSEHQTPTEKTEGFQHAERSWRQLSETAHRKVKPDDQSGSRSDTGSDSKPSLVWMYLSYFDRDGDGIFDPNDSFSTIRQLGFNPISAGLITFWVHILMWPFFGVGRGRFMIPIEVAGFSGLDSKKENQPFFEDHGKSESRSHHSDEVISPLRVFNHLGDLKDPIRFMKVVLGWMVVMSLTWRFNLSVRKEEIDGVYNGNLFDLLSHQQTV</sequence>
<evidence type="ECO:0000313" key="3">
    <source>
        <dbReference type="Proteomes" id="UP000001072"/>
    </source>
</evidence>
<dbReference type="GeneID" id="18933043"/>